<name>A0AAT9LDR8_9FIRM</name>
<reference evidence="2" key="1">
    <citation type="submission" date="2020-10" db="EMBL/GenBank/DDBJ databases">
        <authorList>
            <person name="Kadnikov V."/>
            <person name="Beletsky A.V."/>
            <person name="Mardanov A.V."/>
            <person name="Karnachuk O.V."/>
            <person name="Ravin N.V."/>
        </authorList>
    </citation>
    <scope>NUCLEOTIDE SEQUENCE</scope>
    <source>
        <strain evidence="2">Bu02</strain>
    </source>
</reference>
<dbReference type="AlphaFoldDB" id="A0AAT9LDR8"/>
<accession>A0AAT9LDR8</accession>
<evidence type="ECO:0000313" key="2">
    <source>
        <dbReference type="EMBL" id="QUL98702.1"/>
    </source>
</evidence>
<evidence type="ECO:0000256" key="1">
    <source>
        <dbReference type="SAM" id="MobiDB-lite"/>
    </source>
</evidence>
<reference evidence="2" key="2">
    <citation type="journal article" date="2023" name="Biology">
        <title>Prokaryotic Life Associated with Coal-Fire Gas Vents Revealed by Metagenomics.</title>
        <authorList>
            <person name="Kadnikov V.V."/>
            <person name="Mardanov A.V."/>
            <person name="Beletsky A.V."/>
            <person name="Karnachuk O.V."/>
            <person name="Ravin N.V."/>
        </authorList>
    </citation>
    <scope>NUCLEOTIDE SEQUENCE</scope>
    <source>
        <strain evidence="2">Bu02</strain>
    </source>
</reference>
<gene>
    <name evidence="2" type="ORF">IMF26_01010</name>
</gene>
<protein>
    <submittedName>
        <fullName evidence="2">Uncharacterized protein</fullName>
    </submittedName>
</protein>
<dbReference type="KEGG" id="fcz:IMF26_01010"/>
<dbReference type="EMBL" id="CP062796">
    <property type="protein sequence ID" value="QUL98702.1"/>
    <property type="molecule type" value="Genomic_DNA"/>
</dbReference>
<feature type="compositionally biased region" description="Basic and acidic residues" evidence="1">
    <location>
        <begin position="1"/>
        <end position="16"/>
    </location>
</feature>
<proteinExistence type="predicted"/>
<organism evidence="2">
    <name type="scientific">Candidatus Fermentithermobacillus carboniphilus</name>
    <dbReference type="NCBI Taxonomy" id="3085328"/>
    <lineage>
        <taxon>Bacteria</taxon>
        <taxon>Bacillati</taxon>
        <taxon>Bacillota</taxon>
        <taxon>Candidatus Fermentithermobacillia</taxon>
        <taxon>Candidatus Fermentithermobacillales</taxon>
        <taxon>Candidatus Fermentithermobacillaceae</taxon>
        <taxon>Candidatus Fermentithermobacillus</taxon>
    </lineage>
</organism>
<feature type="region of interest" description="Disordered" evidence="1">
    <location>
        <begin position="1"/>
        <end position="24"/>
    </location>
</feature>
<sequence length="94" mass="11281">MREPEFGEEISRETPPVKRSRPTEIPCWEEEYDPYLGEKFLPEASEEIDGEAEVPEGVGEDWYWREPDYWLEEMWLWPPEVPKTRPKSINDIEP</sequence>